<proteinExistence type="predicted"/>
<name>A0A410H3Q7_9GAMM</name>
<keyword evidence="2" id="KW-1185">Reference proteome</keyword>
<reference evidence="1 2" key="1">
    <citation type="journal article" date="2018" name="Environ. Microbiol.">
        <title>Genomes of ubiquitous marine and hypersaline Hydrogenovibrio, Thiomicrorhabdus and Thiomicrospira spp. encode a diversity of mechanisms to sustain chemolithoautotrophy in heterogeneous environments.</title>
        <authorList>
            <person name="Scott K.M."/>
            <person name="Williams J."/>
            <person name="Porter C.M.B."/>
            <person name="Russel S."/>
            <person name="Harmer T.L."/>
            <person name="Paul J.H."/>
            <person name="Antonen K.M."/>
            <person name="Bridges M.K."/>
            <person name="Camper G.J."/>
            <person name="Campla C.K."/>
            <person name="Casella L.G."/>
            <person name="Chase E."/>
            <person name="Conrad J.W."/>
            <person name="Cruz M.C."/>
            <person name="Dunlap D.S."/>
            <person name="Duran L."/>
            <person name="Fahsbender E.M."/>
            <person name="Goldsmith D.B."/>
            <person name="Keeley R.F."/>
            <person name="Kondoff M.R."/>
            <person name="Kussy B.I."/>
            <person name="Lane M.K."/>
            <person name="Lawler S."/>
            <person name="Leigh B.A."/>
            <person name="Lewis C."/>
            <person name="Lostal L.M."/>
            <person name="Marking D."/>
            <person name="Mancera P.A."/>
            <person name="McClenthan E.C."/>
            <person name="McIntyre E.A."/>
            <person name="Mine J.A."/>
            <person name="Modi S."/>
            <person name="Moore B.D."/>
            <person name="Morgan W.A."/>
            <person name="Nelson K.M."/>
            <person name="Nguyen K.N."/>
            <person name="Ogburn N."/>
            <person name="Parrino D.G."/>
            <person name="Pedapudi A.D."/>
            <person name="Pelham R.P."/>
            <person name="Preece A.M."/>
            <person name="Rampersad E.A."/>
            <person name="Richardson J.C."/>
            <person name="Rodgers C.M."/>
            <person name="Schaffer B.L."/>
            <person name="Sheridan N.E."/>
            <person name="Solone M.R."/>
            <person name="Staley Z.R."/>
            <person name="Tabuchi M."/>
            <person name="Waide R.J."/>
            <person name="Wanjugi P.W."/>
            <person name="Young S."/>
            <person name="Clum A."/>
            <person name="Daum C."/>
            <person name="Huntemann M."/>
            <person name="Ivanova N."/>
            <person name="Kyrpides N."/>
            <person name="Mikhailova N."/>
            <person name="Palaniappan K."/>
            <person name="Pillay M."/>
            <person name="Reddy T.B.K."/>
            <person name="Shapiro N."/>
            <person name="Stamatis D."/>
            <person name="Varghese N."/>
            <person name="Woyke T."/>
            <person name="Boden R."/>
            <person name="Freyermuth S.K."/>
            <person name="Kerfeld C.A."/>
        </authorList>
    </citation>
    <scope>NUCLEOTIDE SEQUENCE [LARGE SCALE GENOMIC DNA]</scope>
    <source>
        <strain evidence="1 2">JR-2</strain>
    </source>
</reference>
<dbReference type="Proteomes" id="UP000285478">
    <property type="component" value="Chromosome"/>
</dbReference>
<dbReference type="AlphaFoldDB" id="A0A410H3Q7"/>
<evidence type="ECO:0000313" key="1">
    <source>
        <dbReference type="EMBL" id="QAB15568.1"/>
    </source>
</evidence>
<dbReference type="RefSeq" id="WP_128384999.1">
    <property type="nucleotide sequence ID" value="NZ_CP035033.1"/>
</dbReference>
<gene>
    <name evidence="1" type="ORF">EPV75_07760</name>
</gene>
<accession>A0A410H3Q7</accession>
<organism evidence="1 2">
    <name type="scientific">Hydrogenovibrio thermophilus</name>
    <dbReference type="NCBI Taxonomy" id="265883"/>
    <lineage>
        <taxon>Bacteria</taxon>
        <taxon>Pseudomonadati</taxon>
        <taxon>Pseudomonadota</taxon>
        <taxon>Gammaproteobacteria</taxon>
        <taxon>Thiotrichales</taxon>
        <taxon>Piscirickettsiaceae</taxon>
        <taxon>Hydrogenovibrio</taxon>
    </lineage>
</organism>
<dbReference type="KEGG" id="htr:EPV75_07760"/>
<protein>
    <submittedName>
        <fullName evidence="1">Uncharacterized protein</fullName>
    </submittedName>
</protein>
<sequence length="87" mass="9735">MSQVIEKRLLNSYGTVYAKAVKNELVLSKRFLCGERGTDEVSKQAEQDLQAMRCLASRFRLQAALNGVELLGLQANPKRQSLLGLLR</sequence>
<dbReference type="EMBL" id="CP035033">
    <property type="protein sequence ID" value="QAB15568.1"/>
    <property type="molecule type" value="Genomic_DNA"/>
</dbReference>
<evidence type="ECO:0000313" key="2">
    <source>
        <dbReference type="Proteomes" id="UP000285478"/>
    </source>
</evidence>